<evidence type="ECO:0008006" key="4">
    <source>
        <dbReference type="Google" id="ProtNLM"/>
    </source>
</evidence>
<dbReference type="AlphaFoldDB" id="A0A100XCN0"/>
<dbReference type="EMBL" id="BCTB01000005">
    <property type="protein sequence ID" value="GAT14073.1"/>
    <property type="molecule type" value="Genomic_DNA"/>
</dbReference>
<reference evidence="3" key="2">
    <citation type="submission" date="2016-02" db="EMBL/GenBank/DDBJ databases">
        <title>Draft genome sequence of five rapidly growing Mycobacterium species.</title>
        <authorList>
            <person name="Katahira K."/>
            <person name="Gotou Y."/>
            <person name="Iida K."/>
            <person name="Ogura Y."/>
            <person name="Hayashi T."/>
        </authorList>
    </citation>
    <scope>NUCLEOTIDE SEQUENCE [LARGE SCALE GENOMIC DNA]</scope>
    <source>
        <strain evidence="3">JCM6362</strain>
    </source>
</reference>
<dbReference type="Proteomes" id="UP000069654">
    <property type="component" value="Unassembled WGS sequence"/>
</dbReference>
<proteinExistence type="predicted"/>
<evidence type="ECO:0000313" key="2">
    <source>
        <dbReference type="EMBL" id="GAT14073.1"/>
    </source>
</evidence>
<evidence type="ECO:0000313" key="3">
    <source>
        <dbReference type="Proteomes" id="UP000069654"/>
    </source>
</evidence>
<dbReference type="OrthoDB" id="4749578at2"/>
<reference evidence="2 3" key="1">
    <citation type="journal article" date="2016" name="Genome Announc.">
        <title>Draft Genome Sequences of Five Rapidly Growing Mycobacterium Species, M. thermoresistibile, M. fortuitum subsp. acetamidolyticum, M. canariasense, M. brisbanense, and M. novocastrense.</title>
        <authorList>
            <person name="Katahira K."/>
            <person name="Ogura Y."/>
            <person name="Gotoh Y."/>
            <person name="Hayashi T."/>
        </authorList>
    </citation>
    <scope>NUCLEOTIDE SEQUENCE [LARGE SCALE GENOMIC DNA]</scope>
    <source>
        <strain evidence="2 3">JCM6362</strain>
    </source>
</reference>
<sequence length="155" mass="17005">MFSNTSDQLDGPELSDEETRAQVVEPVKRIVRTAGLQDVTGSFRFDSCNDQTEPPFRGVAGVRFAFPPDVDPDAYIEELTRLMIADGWSPGPPPGLQPYGNVVHRGQMMAFVDPHPDMPGHGLIEVRGDCRNLTDQLKAEGTVPQSITEELRAAN</sequence>
<dbReference type="OMA" id="DSCNDQT"/>
<evidence type="ECO:0000256" key="1">
    <source>
        <dbReference type="SAM" id="MobiDB-lite"/>
    </source>
</evidence>
<feature type="region of interest" description="Disordered" evidence="1">
    <location>
        <begin position="1"/>
        <end position="21"/>
    </location>
</feature>
<comment type="caution">
    <text evidence="2">The sequence shown here is derived from an EMBL/GenBank/DDBJ whole genome shotgun (WGS) entry which is preliminary data.</text>
</comment>
<protein>
    <recommendedName>
        <fullName evidence="4">Lipoprotein lppJ</fullName>
    </recommendedName>
</protein>
<dbReference type="RefSeq" id="WP_003925710.1">
    <property type="nucleotide sequence ID" value="NZ_BCTB01000005.1"/>
</dbReference>
<accession>A0A100XCN0</accession>
<gene>
    <name evidence="2" type="ORF">RMCT_1044</name>
</gene>
<organism evidence="2 3">
    <name type="scientific">Mycolicibacterium thermoresistibile</name>
    <name type="common">Mycobacterium thermoresistibile</name>
    <dbReference type="NCBI Taxonomy" id="1797"/>
    <lineage>
        <taxon>Bacteria</taxon>
        <taxon>Bacillati</taxon>
        <taxon>Actinomycetota</taxon>
        <taxon>Actinomycetes</taxon>
        <taxon>Mycobacteriales</taxon>
        <taxon>Mycobacteriaceae</taxon>
        <taxon>Mycolicibacterium</taxon>
    </lineage>
</organism>
<name>A0A100XCN0_MYCTH</name>